<feature type="region of interest" description="Disordered" evidence="1">
    <location>
        <begin position="1"/>
        <end position="36"/>
    </location>
</feature>
<feature type="compositionally biased region" description="Basic and acidic residues" evidence="1">
    <location>
        <begin position="128"/>
        <end position="140"/>
    </location>
</feature>
<name>A0AAV7H9B7_DENCH</name>
<proteinExistence type="predicted"/>
<evidence type="ECO:0000313" key="2">
    <source>
        <dbReference type="EMBL" id="KAH0465052.1"/>
    </source>
</evidence>
<feature type="region of interest" description="Disordered" evidence="1">
    <location>
        <begin position="122"/>
        <end position="151"/>
    </location>
</feature>
<dbReference type="EMBL" id="JAGFBR010000006">
    <property type="protein sequence ID" value="KAH0465052.1"/>
    <property type="molecule type" value="Genomic_DNA"/>
</dbReference>
<sequence length="294" mass="33029">MQEPRIMPREEVPHPKSTKKKVSSQSAPSLTKKGGVDKGKAGFTAVKIYWGLQQTCRGHQQEQKEPKFAKIHQEIYNAWSLQTPGIARLCCPLATVQISSNFIEYFGRYDHLKFPIQNELHRIGRSGPSDRKSDGPDQGRPHSLPLASNVGSPAVQNGHVAQSWPPISLFRVRTVGSSDPTCLSELSGIDTDQMDPKFWWNVPEHLRHIFHEESKELEEEKTEESKTESIPLKVTCVCIRIRIWVVVSGVRPLLISVNLSCNKQAFKCLNVGQCRIALHSFLGGKNSLTIILLY</sequence>
<protein>
    <submittedName>
        <fullName evidence="2">Uncharacterized protein</fullName>
    </submittedName>
</protein>
<dbReference type="AlphaFoldDB" id="A0AAV7H9B7"/>
<evidence type="ECO:0000313" key="3">
    <source>
        <dbReference type="Proteomes" id="UP000775213"/>
    </source>
</evidence>
<feature type="compositionally biased region" description="Basic and acidic residues" evidence="1">
    <location>
        <begin position="1"/>
        <end position="14"/>
    </location>
</feature>
<keyword evidence="3" id="KW-1185">Reference proteome</keyword>
<reference evidence="2 3" key="1">
    <citation type="journal article" date="2021" name="Hortic Res">
        <title>Chromosome-scale assembly of the Dendrobium chrysotoxum genome enhances the understanding of orchid evolution.</title>
        <authorList>
            <person name="Zhang Y."/>
            <person name="Zhang G.Q."/>
            <person name="Zhang D."/>
            <person name="Liu X.D."/>
            <person name="Xu X.Y."/>
            <person name="Sun W.H."/>
            <person name="Yu X."/>
            <person name="Zhu X."/>
            <person name="Wang Z.W."/>
            <person name="Zhao X."/>
            <person name="Zhong W.Y."/>
            <person name="Chen H."/>
            <person name="Yin W.L."/>
            <person name="Huang T."/>
            <person name="Niu S.C."/>
            <person name="Liu Z.J."/>
        </authorList>
    </citation>
    <scope>NUCLEOTIDE SEQUENCE [LARGE SCALE GENOMIC DNA]</scope>
    <source>
        <strain evidence="2">Lindl</strain>
    </source>
</reference>
<accession>A0AAV7H9B7</accession>
<evidence type="ECO:0000256" key="1">
    <source>
        <dbReference type="SAM" id="MobiDB-lite"/>
    </source>
</evidence>
<organism evidence="2 3">
    <name type="scientific">Dendrobium chrysotoxum</name>
    <name type="common">Orchid</name>
    <dbReference type="NCBI Taxonomy" id="161865"/>
    <lineage>
        <taxon>Eukaryota</taxon>
        <taxon>Viridiplantae</taxon>
        <taxon>Streptophyta</taxon>
        <taxon>Embryophyta</taxon>
        <taxon>Tracheophyta</taxon>
        <taxon>Spermatophyta</taxon>
        <taxon>Magnoliopsida</taxon>
        <taxon>Liliopsida</taxon>
        <taxon>Asparagales</taxon>
        <taxon>Orchidaceae</taxon>
        <taxon>Epidendroideae</taxon>
        <taxon>Malaxideae</taxon>
        <taxon>Dendrobiinae</taxon>
        <taxon>Dendrobium</taxon>
    </lineage>
</organism>
<dbReference type="Proteomes" id="UP000775213">
    <property type="component" value="Unassembled WGS sequence"/>
</dbReference>
<gene>
    <name evidence="2" type="ORF">IEQ34_005155</name>
</gene>
<comment type="caution">
    <text evidence="2">The sequence shown here is derived from an EMBL/GenBank/DDBJ whole genome shotgun (WGS) entry which is preliminary data.</text>
</comment>